<evidence type="ECO:0000313" key="1">
    <source>
        <dbReference type="EMBL" id="KAG7374866.1"/>
    </source>
</evidence>
<name>A0A9K3M9F4_9STRA</name>
<gene>
    <name evidence="1" type="ORF">IV203_013961</name>
</gene>
<reference evidence="1" key="2">
    <citation type="submission" date="2021-04" db="EMBL/GenBank/DDBJ databases">
        <authorList>
            <person name="Podell S."/>
        </authorList>
    </citation>
    <scope>NUCLEOTIDE SEQUENCE</scope>
    <source>
        <strain evidence="1">Hildebrandi</strain>
    </source>
</reference>
<accession>A0A9K3M9F4</accession>
<sequence>MEKLVTVDVFWSSSSSTPSLQLPEWGSKHWTHGVAPIMLASFISGLSGALSQRNLQAKGGGRNPYLFRMELCAASSLILLCSLDASPDGQQIAQDGFWKDSDFHQFGGGHHCRVGDQKCRVRALL</sequence>
<reference evidence="1" key="1">
    <citation type="journal article" date="2021" name="Sci. Rep.">
        <title>Diploid genomic architecture of Nitzschia inconspicua, an elite biomass production diatom.</title>
        <authorList>
            <person name="Oliver A."/>
            <person name="Podell S."/>
            <person name="Pinowska A."/>
            <person name="Traller J.C."/>
            <person name="Smith S.R."/>
            <person name="McClure R."/>
            <person name="Beliaev A."/>
            <person name="Bohutskyi P."/>
            <person name="Hill E.A."/>
            <person name="Rabines A."/>
            <person name="Zheng H."/>
            <person name="Allen L.Z."/>
            <person name="Kuo A."/>
            <person name="Grigoriev I.V."/>
            <person name="Allen A.E."/>
            <person name="Hazlebeck D."/>
            <person name="Allen E.E."/>
        </authorList>
    </citation>
    <scope>NUCLEOTIDE SEQUENCE</scope>
    <source>
        <strain evidence="1">Hildebrandi</strain>
    </source>
</reference>
<comment type="caution">
    <text evidence="1">The sequence shown here is derived from an EMBL/GenBank/DDBJ whole genome shotgun (WGS) entry which is preliminary data.</text>
</comment>
<evidence type="ECO:0000313" key="2">
    <source>
        <dbReference type="Proteomes" id="UP000693970"/>
    </source>
</evidence>
<keyword evidence="2" id="KW-1185">Reference proteome</keyword>
<dbReference type="AlphaFoldDB" id="A0A9K3M9F4"/>
<organism evidence="1 2">
    <name type="scientific">Nitzschia inconspicua</name>
    <dbReference type="NCBI Taxonomy" id="303405"/>
    <lineage>
        <taxon>Eukaryota</taxon>
        <taxon>Sar</taxon>
        <taxon>Stramenopiles</taxon>
        <taxon>Ochrophyta</taxon>
        <taxon>Bacillariophyta</taxon>
        <taxon>Bacillariophyceae</taxon>
        <taxon>Bacillariophycidae</taxon>
        <taxon>Bacillariales</taxon>
        <taxon>Bacillariaceae</taxon>
        <taxon>Nitzschia</taxon>
    </lineage>
</organism>
<protein>
    <submittedName>
        <fullName evidence="1">Uncharacterized protein</fullName>
    </submittedName>
</protein>
<proteinExistence type="predicted"/>
<dbReference type="Proteomes" id="UP000693970">
    <property type="component" value="Unassembled WGS sequence"/>
</dbReference>
<dbReference type="OrthoDB" id="408493at2759"/>
<dbReference type="EMBL" id="JAGRRH010000001">
    <property type="protein sequence ID" value="KAG7374866.1"/>
    <property type="molecule type" value="Genomic_DNA"/>
</dbReference>